<proteinExistence type="predicted"/>
<dbReference type="SUPFAM" id="SSF56176">
    <property type="entry name" value="FAD-binding/transporter-associated domain-like"/>
    <property type="match status" value="1"/>
</dbReference>
<evidence type="ECO:0008006" key="3">
    <source>
        <dbReference type="Google" id="ProtNLM"/>
    </source>
</evidence>
<dbReference type="InterPro" id="IPR016169">
    <property type="entry name" value="FAD-bd_PCMH_sub2"/>
</dbReference>
<keyword evidence="2" id="KW-1185">Reference proteome</keyword>
<evidence type="ECO:0000313" key="1">
    <source>
        <dbReference type="EMBL" id="KAK5201679.1"/>
    </source>
</evidence>
<dbReference type="Gene3D" id="3.30.465.10">
    <property type="match status" value="2"/>
</dbReference>
<reference evidence="1 2" key="1">
    <citation type="submission" date="2023-08" db="EMBL/GenBank/DDBJ databases">
        <title>Black Yeasts Isolated from many extreme environments.</title>
        <authorList>
            <person name="Coleine C."/>
            <person name="Stajich J.E."/>
            <person name="Selbmann L."/>
        </authorList>
    </citation>
    <scope>NUCLEOTIDE SEQUENCE [LARGE SCALE GENOMIC DNA]</scope>
    <source>
        <strain evidence="1 2">CCFEE 536</strain>
    </source>
</reference>
<organism evidence="1 2">
    <name type="scientific">Cryomyces antarcticus</name>
    <dbReference type="NCBI Taxonomy" id="329879"/>
    <lineage>
        <taxon>Eukaryota</taxon>
        <taxon>Fungi</taxon>
        <taxon>Dikarya</taxon>
        <taxon>Ascomycota</taxon>
        <taxon>Pezizomycotina</taxon>
        <taxon>Dothideomycetes</taxon>
        <taxon>Dothideomycetes incertae sedis</taxon>
        <taxon>Cryomyces</taxon>
    </lineage>
</organism>
<accession>A0ABR0LPY8</accession>
<dbReference type="InterPro" id="IPR036318">
    <property type="entry name" value="FAD-bd_PCMH-like_sf"/>
</dbReference>
<gene>
    <name evidence="1" type="ORF">LTR16_001824</name>
</gene>
<protein>
    <recommendedName>
        <fullName evidence="3">FAD linked oxidase N-terminal domain-containing protein</fullName>
    </recommendedName>
</protein>
<evidence type="ECO:0000313" key="2">
    <source>
        <dbReference type="Proteomes" id="UP001357485"/>
    </source>
</evidence>
<comment type="caution">
    <text evidence="1">The sequence shown here is derived from an EMBL/GenBank/DDBJ whole genome shotgun (WGS) entry which is preliminary data.</text>
</comment>
<dbReference type="Proteomes" id="UP001357485">
    <property type="component" value="Unassembled WGS sequence"/>
</dbReference>
<name>A0ABR0LPY8_9PEZI</name>
<dbReference type="EMBL" id="JAVRRA010016527">
    <property type="protein sequence ID" value="KAK5201679.1"/>
    <property type="molecule type" value="Genomic_DNA"/>
</dbReference>
<sequence>MAPFFANRSCDPVQSGSAQRVFGTYVEYAVGASEPTDAMKALDFADKQNIKIVIRNTGHDYNGKSTGAGSLGLAIVGGECPTIGLAGGYTQGGGRSALSSKYGLAADQTLE</sequence>